<dbReference type="EMBL" id="SEOQ01000383">
    <property type="protein sequence ID" value="TFY64148.1"/>
    <property type="molecule type" value="Genomic_DNA"/>
</dbReference>
<protein>
    <submittedName>
        <fullName evidence="3">Uncharacterized protein</fullName>
    </submittedName>
</protein>
<keyword evidence="2" id="KW-0472">Membrane</keyword>
<name>A0A4Y9YR00_9AGAM</name>
<feature type="transmembrane region" description="Helical" evidence="2">
    <location>
        <begin position="109"/>
        <end position="134"/>
    </location>
</feature>
<feature type="region of interest" description="Disordered" evidence="1">
    <location>
        <begin position="648"/>
        <end position="703"/>
    </location>
</feature>
<comment type="caution">
    <text evidence="3">The sequence shown here is derived from an EMBL/GenBank/DDBJ whole genome shotgun (WGS) entry which is preliminary data.</text>
</comment>
<evidence type="ECO:0000313" key="3">
    <source>
        <dbReference type="EMBL" id="TFY64148.1"/>
    </source>
</evidence>
<feature type="transmembrane region" description="Helical" evidence="2">
    <location>
        <begin position="183"/>
        <end position="202"/>
    </location>
</feature>
<accession>A0A4Y9YR00</accession>
<reference evidence="3 4" key="1">
    <citation type="submission" date="2019-02" db="EMBL/GenBank/DDBJ databases">
        <title>Genome sequencing of the rare red list fungi Dentipellis fragilis.</title>
        <authorList>
            <person name="Buettner E."/>
            <person name="Kellner H."/>
        </authorList>
    </citation>
    <scope>NUCLEOTIDE SEQUENCE [LARGE SCALE GENOMIC DNA]</scope>
    <source>
        <strain evidence="3 4">DSM 105465</strain>
    </source>
</reference>
<sequence length="703" mass="76503">MSGYKPVFPNEDVYEAAMAADKFRDPASPGFRGSASTQGKPRASFRSSVALIPTPGVHSQRPPKYEPWLLKLWVVITGSMLMMGIAIALEVALQISQDRGGIAVPQKNVFSFASTQFLTSFFPTLLMIPLVYLIQTCDWNVRWWQPYVLLSTGNRLAEETLLLDYVPLDRVSILLKAFKFKHVLIIFSTFTALGAYVLQPLAGSLFSIRQLPSTHDSTADSIRVIGLSPDLGDLNAFASSAGFAEAAGDYIHEPPFIHAGWATAEFVFPANNYLNGSVAVNTTAIQTDVHCANPISTTVNTNVATNFSISGVSVDGCAGGPAFFDPDNAAQQYGVLNVPNCGSNAPANASFEPVMFWYYHVKADGTHEGRTVFCTPQLQLFDVMAYADLSSGALTGVQTLDNYPKPNNVSGTPLNGNVFNGLIFAQSSDTNIQARATSIKSGIPNAIFRGASQNSSGLQAVFDDQDAFTNLTTTVYTQYLALAAKSIYFLPADNQVFSRVTQLVPRLWIEYVLLSPSSRISRPKLIKPTTHLPRPLTTHFLAAILILESLTILYIHILHHRARRLVYLSHAPGSIGTVLSQTAHSGFGELLLPYDDAARMKRKLKGLRFRLDQRTGAIVVDDQVMQYAPGQEPRPHDETMMKLVGQQRAGVGAGASTSNEDYKGDGAEVEYHPVPPAGDMHVPSLQYAPGTKFDGNQRPYADA</sequence>
<dbReference type="InterPro" id="IPR021840">
    <property type="entry name" value="DUF3433"/>
</dbReference>
<feature type="transmembrane region" description="Helical" evidence="2">
    <location>
        <begin position="536"/>
        <end position="555"/>
    </location>
</feature>
<keyword evidence="4" id="KW-1185">Reference proteome</keyword>
<keyword evidence="2" id="KW-1133">Transmembrane helix</keyword>
<evidence type="ECO:0000256" key="1">
    <source>
        <dbReference type="SAM" id="MobiDB-lite"/>
    </source>
</evidence>
<evidence type="ECO:0000313" key="4">
    <source>
        <dbReference type="Proteomes" id="UP000298327"/>
    </source>
</evidence>
<feature type="compositionally biased region" description="Basic and acidic residues" evidence="1">
    <location>
        <begin position="660"/>
        <end position="671"/>
    </location>
</feature>
<dbReference type="Proteomes" id="UP000298327">
    <property type="component" value="Unassembled WGS sequence"/>
</dbReference>
<keyword evidence="2" id="KW-0812">Transmembrane</keyword>
<gene>
    <name evidence="3" type="ORF">EVG20_g6049</name>
</gene>
<organism evidence="3 4">
    <name type="scientific">Dentipellis fragilis</name>
    <dbReference type="NCBI Taxonomy" id="205917"/>
    <lineage>
        <taxon>Eukaryota</taxon>
        <taxon>Fungi</taxon>
        <taxon>Dikarya</taxon>
        <taxon>Basidiomycota</taxon>
        <taxon>Agaricomycotina</taxon>
        <taxon>Agaricomycetes</taxon>
        <taxon>Russulales</taxon>
        <taxon>Hericiaceae</taxon>
        <taxon>Dentipellis</taxon>
    </lineage>
</organism>
<dbReference type="AlphaFoldDB" id="A0A4Y9YR00"/>
<dbReference type="PANTHER" id="PTHR37544:SF3">
    <property type="entry name" value="SPRAY"/>
    <property type="match status" value="1"/>
</dbReference>
<dbReference type="PANTHER" id="PTHR37544">
    <property type="entry name" value="SPRAY-RELATED"/>
    <property type="match status" value="1"/>
</dbReference>
<dbReference type="OrthoDB" id="3248909at2759"/>
<dbReference type="Pfam" id="PF11915">
    <property type="entry name" value="DUF3433"/>
    <property type="match status" value="1"/>
</dbReference>
<feature type="transmembrane region" description="Helical" evidence="2">
    <location>
        <begin position="68"/>
        <end position="89"/>
    </location>
</feature>
<dbReference type="STRING" id="205917.A0A4Y9YR00"/>
<evidence type="ECO:0000256" key="2">
    <source>
        <dbReference type="SAM" id="Phobius"/>
    </source>
</evidence>
<proteinExistence type="predicted"/>